<dbReference type="PANTHER" id="PTHR47129">
    <property type="entry name" value="QUINONE OXIDOREDUCTASE 2"/>
    <property type="match status" value="1"/>
</dbReference>
<dbReference type="EMBL" id="QFQP01000005">
    <property type="protein sequence ID" value="PZR15406.1"/>
    <property type="molecule type" value="Genomic_DNA"/>
</dbReference>
<evidence type="ECO:0000313" key="3">
    <source>
        <dbReference type="Proteomes" id="UP000249061"/>
    </source>
</evidence>
<reference evidence="2 3" key="1">
    <citation type="submission" date="2017-08" db="EMBL/GenBank/DDBJ databases">
        <title>Infants hospitalized years apart are colonized by the same room-sourced microbial strains.</title>
        <authorList>
            <person name="Brooks B."/>
            <person name="Olm M.R."/>
            <person name="Firek B.A."/>
            <person name="Baker R."/>
            <person name="Thomas B.C."/>
            <person name="Morowitz M.J."/>
            <person name="Banfield J.F."/>
        </authorList>
    </citation>
    <scope>NUCLEOTIDE SEQUENCE [LARGE SCALE GENOMIC DNA]</scope>
    <source>
        <strain evidence="2">S2_003_000_R2_14</strain>
    </source>
</reference>
<dbReference type="InterPro" id="IPR016040">
    <property type="entry name" value="NAD(P)-bd_dom"/>
</dbReference>
<dbReference type="SUPFAM" id="SSF51735">
    <property type="entry name" value="NAD(P)-binding Rossmann-fold domains"/>
    <property type="match status" value="1"/>
</dbReference>
<dbReference type="InterPro" id="IPR052718">
    <property type="entry name" value="NmrA-type_oxidoreductase"/>
</dbReference>
<dbReference type="PANTHER" id="PTHR47129:SF1">
    <property type="entry name" value="NMRA-LIKE DOMAIN-CONTAINING PROTEIN"/>
    <property type="match status" value="1"/>
</dbReference>
<comment type="caution">
    <text evidence="2">The sequence shown here is derived from an EMBL/GenBank/DDBJ whole genome shotgun (WGS) entry which is preliminary data.</text>
</comment>
<name>A0A2W5TSB6_9BACT</name>
<gene>
    <name evidence="2" type="ORF">DI536_08110</name>
</gene>
<dbReference type="Proteomes" id="UP000249061">
    <property type="component" value="Unassembled WGS sequence"/>
</dbReference>
<proteinExistence type="predicted"/>
<dbReference type="Pfam" id="PF13460">
    <property type="entry name" value="NAD_binding_10"/>
    <property type="match status" value="1"/>
</dbReference>
<organism evidence="2 3">
    <name type="scientific">Archangium gephyra</name>
    <dbReference type="NCBI Taxonomy" id="48"/>
    <lineage>
        <taxon>Bacteria</taxon>
        <taxon>Pseudomonadati</taxon>
        <taxon>Myxococcota</taxon>
        <taxon>Myxococcia</taxon>
        <taxon>Myxococcales</taxon>
        <taxon>Cystobacterineae</taxon>
        <taxon>Archangiaceae</taxon>
        <taxon>Archangium</taxon>
    </lineage>
</organism>
<dbReference type="Gene3D" id="3.40.50.720">
    <property type="entry name" value="NAD(P)-binding Rossmann-like Domain"/>
    <property type="match status" value="1"/>
</dbReference>
<protein>
    <submittedName>
        <fullName evidence="2">NAD(P)-dependent oxidoreductase</fullName>
    </submittedName>
</protein>
<dbReference type="AlphaFoldDB" id="A0A2W5TSB6"/>
<evidence type="ECO:0000259" key="1">
    <source>
        <dbReference type="Pfam" id="PF13460"/>
    </source>
</evidence>
<accession>A0A2W5TSB6</accession>
<dbReference type="Gene3D" id="3.90.25.10">
    <property type="entry name" value="UDP-galactose 4-epimerase, domain 1"/>
    <property type="match status" value="1"/>
</dbReference>
<dbReference type="InterPro" id="IPR036291">
    <property type="entry name" value="NAD(P)-bd_dom_sf"/>
</dbReference>
<sequence length="282" mass="30140">MLVITGANGQLGQRMVHEVLKRKAASEVAVSVRDVSKAAALAALGVRVREGDFARPELLAKAFEGATRLLLVSSNARATGGDSVQQHRDVIAAAKQAGVERVLYTSHMAANANSRFKPMHDHAATEVLLAESGLKWTSLRHGFYATSALRMIEEGLKTGVIEAPANGVVSWTAHDDLAAGAASIACDENVIDGCTPPMTGPEALDARALAKLVSLDYREVSDEAFRAKGISFGLPPVVADIFLGMHQASRHGEFAEVNPFLEQRIGRKPLTVEQLLRARSSR</sequence>
<feature type="domain" description="NAD(P)-binding" evidence="1">
    <location>
        <begin position="6"/>
        <end position="144"/>
    </location>
</feature>
<evidence type="ECO:0000313" key="2">
    <source>
        <dbReference type="EMBL" id="PZR15406.1"/>
    </source>
</evidence>